<evidence type="ECO:0000259" key="5">
    <source>
        <dbReference type="PROSITE" id="PS50943"/>
    </source>
</evidence>
<dbReference type="GO" id="GO:0003677">
    <property type="term" value="F:DNA binding"/>
    <property type="evidence" value="ECO:0007669"/>
    <property type="project" value="UniProtKB-KW"/>
</dbReference>
<evidence type="ECO:0000313" key="7">
    <source>
        <dbReference type="Proteomes" id="UP000305709"/>
    </source>
</evidence>
<dbReference type="Pfam" id="PF09856">
    <property type="entry name" value="ScfRs"/>
    <property type="match status" value="1"/>
</dbReference>
<proteinExistence type="inferred from homology"/>
<keyword evidence="2" id="KW-0805">Transcription regulation</keyword>
<accession>A0A5C4NP75</accession>
<dbReference type="PANTHER" id="PTHR46797:SF23">
    <property type="entry name" value="HTH-TYPE TRANSCRIPTIONAL REGULATOR SUTR"/>
    <property type="match status" value="1"/>
</dbReference>
<dbReference type="Proteomes" id="UP000305709">
    <property type="component" value="Unassembled WGS sequence"/>
</dbReference>
<evidence type="ECO:0000256" key="2">
    <source>
        <dbReference type="ARBA" id="ARBA00023015"/>
    </source>
</evidence>
<evidence type="ECO:0000256" key="3">
    <source>
        <dbReference type="ARBA" id="ARBA00023125"/>
    </source>
</evidence>
<dbReference type="AlphaFoldDB" id="A0A5C4NP75"/>
<dbReference type="GO" id="GO:0005829">
    <property type="term" value="C:cytosol"/>
    <property type="evidence" value="ECO:0007669"/>
    <property type="project" value="TreeGrafter"/>
</dbReference>
<dbReference type="InterPro" id="IPR010982">
    <property type="entry name" value="Lambda_DNA-bd_dom_sf"/>
</dbReference>
<dbReference type="PANTHER" id="PTHR46797">
    <property type="entry name" value="HTH-TYPE TRANSCRIPTIONAL REGULATOR"/>
    <property type="match status" value="1"/>
</dbReference>
<keyword evidence="4" id="KW-0804">Transcription</keyword>
<keyword evidence="3" id="KW-0238">DNA-binding</keyword>
<dbReference type="Gene3D" id="1.10.260.40">
    <property type="entry name" value="lambda repressor-like DNA-binding domains"/>
    <property type="match status" value="1"/>
</dbReference>
<dbReference type="InterPro" id="IPR026281">
    <property type="entry name" value="HTH_RamB"/>
</dbReference>
<dbReference type="EMBL" id="VDFV01000002">
    <property type="protein sequence ID" value="TNC74189.1"/>
    <property type="molecule type" value="Genomic_DNA"/>
</dbReference>
<keyword evidence="7" id="KW-1185">Reference proteome</keyword>
<dbReference type="Pfam" id="PF06114">
    <property type="entry name" value="Peptidase_M78"/>
    <property type="match status" value="1"/>
</dbReference>
<organism evidence="6 7">
    <name type="scientific">Rubellimicrobium roseum</name>
    <dbReference type="NCBI Taxonomy" id="687525"/>
    <lineage>
        <taxon>Bacteria</taxon>
        <taxon>Pseudomonadati</taxon>
        <taxon>Pseudomonadota</taxon>
        <taxon>Alphaproteobacteria</taxon>
        <taxon>Rhodobacterales</taxon>
        <taxon>Roseobacteraceae</taxon>
        <taxon>Rubellimicrobium</taxon>
    </lineage>
</organism>
<evidence type="ECO:0000256" key="1">
    <source>
        <dbReference type="ARBA" id="ARBA00007227"/>
    </source>
</evidence>
<evidence type="ECO:0000313" key="6">
    <source>
        <dbReference type="EMBL" id="TNC74189.1"/>
    </source>
</evidence>
<dbReference type="OrthoDB" id="1123084at2"/>
<protein>
    <submittedName>
        <fullName evidence="6">ImmA/IrrE family metallo-endopeptidase</fullName>
    </submittedName>
</protein>
<sequence>MRKRKVFSGEAVRTLRQARRITQAELARRLGISTSYLNQIEHNQRPLTAGVLLELSRVFRVDAQAFSDDEQDRLLLGLKDALADPALGAGDIPAAEIKAVAQSAPGVARALLRLQADHRALLDRYQSLDDALSLRRGAPAATVAPNLPYDEVRDFFHDIGNYVDSLDTLAEARAARLPGADDPSLRLARALEQDHRVAVALDRDLAARRPMRRFDPATRRLQIDAFLEPASQRFAMAHQLALLEAGEAIEEAVAGAGFASPDSGAIARIALANYYAGALMLPYGAFLRAASDLRHDVSALAALFGASLEQVCHRLSTLQRPGQEGIPFYFLRVDRAGNITKRHSATRVQFARYGGACPLWNIHEAFETPDRMLVQMAEMPDGTRYLSMATGVTKAASAFGAPRRRYAIGFGCELAYADRLVYGDGLDWQKPRALTPIGVSCRLCDRPDCAQRAYPPVGRRLAVDRNRRGEVPYELP</sequence>
<dbReference type="InterPro" id="IPR050807">
    <property type="entry name" value="TransReg_Diox_bact_type"/>
</dbReference>
<gene>
    <name evidence="6" type="ORF">FHG71_03075</name>
</gene>
<dbReference type="PROSITE" id="PS50943">
    <property type="entry name" value="HTH_CROC1"/>
    <property type="match status" value="1"/>
</dbReference>
<reference evidence="6 7" key="1">
    <citation type="submission" date="2019-06" db="EMBL/GenBank/DDBJ databases">
        <authorList>
            <person name="Jiang L."/>
        </authorList>
    </citation>
    <scope>NUCLEOTIDE SEQUENCE [LARGE SCALE GENOMIC DNA]</scope>
    <source>
        <strain evidence="6 7">YIM 48858</strain>
    </source>
</reference>
<dbReference type="InterPro" id="IPR001387">
    <property type="entry name" value="Cro/C1-type_HTH"/>
</dbReference>
<dbReference type="CDD" id="cd00093">
    <property type="entry name" value="HTH_XRE"/>
    <property type="match status" value="1"/>
</dbReference>
<dbReference type="Pfam" id="PF01381">
    <property type="entry name" value="HTH_3"/>
    <property type="match status" value="1"/>
</dbReference>
<feature type="domain" description="HTH cro/C1-type" evidence="5">
    <location>
        <begin position="12"/>
        <end position="66"/>
    </location>
</feature>
<dbReference type="SUPFAM" id="SSF47413">
    <property type="entry name" value="lambda repressor-like DNA-binding domains"/>
    <property type="match status" value="1"/>
</dbReference>
<dbReference type="GO" id="GO:0003700">
    <property type="term" value="F:DNA-binding transcription factor activity"/>
    <property type="evidence" value="ECO:0007669"/>
    <property type="project" value="TreeGrafter"/>
</dbReference>
<dbReference type="InterPro" id="IPR018653">
    <property type="entry name" value="ScfR_C"/>
</dbReference>
<comment type="caution">
    <text evidence="6">The sequence shown here is derived from an EMBL/GenBank/DDBJ whole genome shotgun (WGS) entry which is preliminary data.</text>
</comment>
<dbReference type="RefSeq" id="WP_139080151.1">
    <property type="nucleotide sequence ID" value="NZ_VDFV01000002.1"/>
</dbReference>
<evidence type="ECO:0000256" key="4">
    <source>
        <dbReference type="ARBA" id="ARBA00023163"/>
    </source>
</evidence>
<name>A0A5C4NP75_9RHOB</name>
<comment type="similarity">
    <text evidence="1">Belongs to the short-chain fatty acyl-CoA assimilation regulator (ScfR) family.</text>
</comment>
<dbReference type="SMART" id="SM00530">
    <property type="entry name" value="HTH_XRE"/>
    <property type="match status" value="1"/>
</dbReference>
<dbReference type="PIRSF" id="PIRSF019251">
    <property type="entry name" value="Rv0465c"/>
    <property type="match status" value="1"/>
</dbReference>
<dbReference type="InterPro" id="IPR010359">
    <property type="entry name" value="IrrE_HExxH"/>
</dbReference>